<evidence type="ECO:0000313" key="7">
    <source>
        <dbReference type="Proteomes" id="UP000510721"/>
    </source>
</evidence>
<dbReference type="PANTHER" id="PTHR21248">
    <property type="entry name" value="CARDIOLIPIN SYNTHASE"/>
    <property type="match status" value="1"/>
</dbReference>
<accession>A0A859QHJ2</accession>
<evidence type="ECO:0000256" key="4">
    <source>
        <dbReference type="ARBA" id="ARBA00022525"/>
    </source>
</evidence>
<dbReference type="Gene3D" id="3.30.870.10">
    <property type="entry name" value="Endonuclease Chain A"/>
    <property type="match status" value="2"/>
</dbReference>
<organism evidence="6 7">
    <name type="scientific">Sinorhizobium mexicanum</name>
    <dbReference type="NCBI Taxonomy" id="375549"/>
    <lineage>
        <taxon>Bacteria</taxon>
        <taxon>Pseudomonadati</taxon>
        <taxon>Pseudomonadota</taxon>
        <taxon>Alphaproteobacteria</taxon>
        <taxon>Hyphomicrobiales</taxon>
        <taxon>Rhizobiaceae</taxon>
        <taxon>Sinorhizobium/Ensifer group</taxon>
        <taxon>Sinorhizobium</taxon>
    </lineage>
</organism>
<dbReference type="InterPro" id="IPR001736">
    <property type="entry name" value="PLipase_D/transphosphatidylase"/>
</dbReference>
<dbReference type="PANTHER" id="PTHR21248:SF12">
    <property type="entry name" value="CARDIOLIPIN SYNTHASE C"/>
    <property type="match status" value="1"/>
</dbReference>
<protein>
    <recommendedName>
        <fullName evidence="3">Phospholipase D</fullName>
    </recommendedName>
    <alternativeName>
        <fullName evidence="5">Choline phosphatase</fullName>
    </alternativeName>
</protein>
<comment type="function">
    <text evidence="1">Could be a virulence factor.</text>
</comment>
<dbReference type="RefSeq" id="WP_180940757.1">
    <property type="nucleotide sequence ID" value="NZ_CP041238.1"/>
</dbReference>
<dbReference type="PROSITE" id="PS50035">
    <property type="entry name" value="PLD"/>
    <property type="match status" value="2"/>
</dbReference>
<keyword evidence="7" id="KW-1185">Reference proteome</keyword>
<dbReference type="SMART" id="SM00155">
    <property type="entry name" value="PLDc"/>
    <property type="match status" value="2"/>
</dbReference>
<evidence type="ECO:0000256" key="2">
    <source>
        <dbReference type="ARBA" id="ARBA00004613"/>
    </source>
</evidence>
<dbReference type="AlphaFoldDB" id="A0A859QHJ2"/>
<dbReference type="CDD" id="cd09111">
    <property type="entry name" value="PLDc_ymdC_like_1"/>
    <property type="match status" value="1"/>
</dbReference>
<evidence type="ECO:0000256" key="3">
    <source>
        <dbReference type="ARBA" id="ARBA00018392"/>
    </source>
</evidence>
<dbReference type="Pfam" id="PF13091">
    <property type="entry name" value="PLDc_2"/>
    <property type="match status" value="2"/>
</dbReference>
<dbReference type="Proteomes" id="UP000510721">
    <property type="component" value="Chromosome"/>
</dbReference>
<evidence type="ECO:0000313" key="6">
    <source>
        <dbReference type="EMBL" id="QLL61170.1"/>
    </source>
</evidence>
<dbReference type="GO" id="GO:0032049">
    <property type="term" value="P:cardiolipin biosynthetic process"/>
    <property type="evidence" value="ECO:0007669"/>
    <property type="project" value="UniProtKB-ARBA"/>
</dbReference>
<reference evidence="6 7" key="1">
    <citation type="submission" date="2019-06" db="EMBL/GenBank/DDBJ databases">
        <title>Complete genome sequence of Ensifer mexicanus ITTG R7 isolated from nodules of Acacia angustissima (Mill.) Kuntze.</title>
        <authorList>
            <person name="Rincon-Rosales R."/>
            <person name="Rogel M.A."/>
            <person name="Guerrero G."/>
            <person name="Rincon-Molina C.I."/>
            <person name="Lopez-Lopez A."/>
            <person name="Martinez-Romero E."/>
        </authorList>
    </citation>
    <scope>NUCLEOTIDE SEQUENCE [LARGE SCALE GENOMIC DNA]</scope>
    <source>
        <strain evidence="6 7">ITTG R7</strain>
    </source>
</reference>
<dbReference type="GO" id="GO:0030572">
    <property type="term" value="F:phosphatidyltransferase activity"/>
    <property type="evidence" value="ECO:0007669"/>
    <property type="project" value="UniProtKB-ARBA"/>
</dbReference>
<proteinExistence type="predicted"/>
<evidence type="ECO:0000256" key="5">
    <source>
        <dbReference type="ARBA" id="ARBA00029594"/>
    </source>
</evidence>
<dbReference type="KEGG" id="emx:FKV68_06735"/>
<dbReference type="GO" id="GO:0005576">
    <property type="term" value="C:extracellular region"/>
    <property type="evidence" value="ECO:0007669"/>
    <property type="project" value="UniProtKB-SubCell"/>
</dbReference>
<dbReference type="SUPFAM" id="SSF56024">
    <property type="entry name" value="Phospholipase D/nuclease"/>
    <property type="match status" value="2"/>
</dbReference>
<dbReference type="InterPro" id="IPR025202">
    <property type="entry name" value="PLD-like_dom"/>
</dbReference>
<dbReference type="EMBL" id="CP041238">
    <property type="protein sequence ID" value="QLL61170.1"/>
    <property type="molecule type" value="Genomic_DNA"/>
</dbReference>
<name>A0A859QHJ2_9HYPH</name>
<keyword evidence="4" id="KW-0964">Secreted</keyword>
<gene>
    <name evidence="6" type="ORF">FKV68_06735</name>
</gene>
<comment type="subcellular location">
    <subcellularLocation>
        <location evidence="2">Secreted</location>
    </subcellularLocation>
</comment>
<dbReference type="CDD" id="cd09113">
    <property type="entry name" value="PLDc_ymdC_like_2"/>
    <property type="match status" value="1"/>
</dbReference>
<sequence>MVLWITLFLAVVIALAGAAILYIYGRFGRRPQAQPSFALPVGENETEIDLDTGLLLLDHPHQSGVALISDNIEAFVARAHAARRAGRSLDLQYYYWKDDLTGFLLTRELVMAADRGVRVRLLLDDINAGIHDRLCISLDAHPNIAVRLFNPSRARTDRFRRGFEMAIRAFSATRRMHNKLWVADGRLAIAGGRNIGDAYFDAAELSNFRDLDVWMIGPVVDQATEMFDRYWNSASVLPIAALRTPRKQFLPALRETLDALARTPAARFYLEQVDKAVAEKGCFRGSRPLHRSADVRIAFDPPEKALMQKRQNWLLRELFPLINAAKRDLRIISPYFIPGAEGTRELTALAKKGAKVAVLTNSLAATDVAAVHGGYVKYRKGLLRGGIDLFELKERGDFIDRHRMSLFGARNASLHTKAFVIDGVTGYVGSMNFDPRSASLNTEMGVVFSDEALAKELQSIFDDETLPEMSYRLALENGRPVWRDRSNRTERLLRREPDAGILRRMIAGAIRFLPLESQL</sequence>
<evidence type="ECO:0000256" key="1">
    <source>
        <dbReference type="ARBA" id="ARBA00003145"/>
    </source>
</evidence>